<dbReference type="InterPro" id="IPR011051">
    <property type="entry name" value="RmlC_Cupin_sf"/>
</dbReference>
<organism evidence="5 6">
    <name type="scientific">Chromobacterium violaceum</name>
    <dbReference type="NCBI Taxonomy" id="536"/>
    <lineage>
        <taxon>Bacteria</taxon>
        <taxon>Pseudomonadati</taxon>
        <taxon>Pseudomonadota</taxon>
        <taxon>Betaproteobacteria</taxon>
        <taxon>Neisseriales</taxon>
        <taxon>Chromobacteriaceae</taxon>
        <taxon>Chromobacterium</taxon>
    </lineage>
</organism>
<dbReference type="RefSeq" id="WP_043614859.1">
    <property type="nucleotide sequence ID" value="NZ_JABXOB010000008.1"/>
</dbReference>
<gene>
    <name evidence="5" type="ORF">CBW21_10345</name>
</gene>
<feature type="domain" description="Pirin N-terminal" evidence="4">
    <location>
        <begin position="34"/>
        <end position="122"/>
    </location>
</feature>
<evidence type="ECO:0000259" key="4">
    <source>
        <dbReference type="Pfam" id="PF02678"/>
    </source>
</evidence>
<dbReference type="SUPFAM" id="SSF51182">
    <property type="entry name" value="RmlC-like cupins"/>
    <property type="match status" value="1"/>
</dbReference>
<feature type="binding site" evidence="2">
    <location>
        <position position="107"/>
    </location>
    <ligand>
        <name>Fe cation</name>
        <dbReference type="ChEBI" id="CHEBI:24875"/>
    </ligand>
</feature>
<dbReference type="GO" id="GO:0046872">
    <property type="term" value="F:metal ion binding"/>
    <property type="evidence" value="ECO:0007669"/>
    <property type="project" value="UniProtKB-KW"/>
</dbReference>
<reference evidence="5 6" key="1">
    <citation type="submission" date="2017-05" db="EMBL/GenBank/DDBJ databases">
        <title>Chromobacterium violaceum GHPS1 isolated from Hydrocarbon polluted soil in French Guiana display an awesome secondary metabolite arsenal and a battery of drug and heavy-metal-resistance and detoxification of xenobiotics proteins.</title>
        <authorList>
            <person name="Belbahri L."/>
        </authorList>
    </citation>
    <scope>NUCLEOTIDE SEQUENCE [LARGE SCALE GENOMIC DNA]</scope>
    <source>
        <strain evidence="5 6">GHPS1</strain>
    </source>
</reference>
<comment type="similarity">
    <text evidence="1 3">Belongs to the pirin family.</text>
</comment>
<evidence type="ECO:0000256" key="3">
    <source>
        <dbReference type="RuleBase" id="RU003457"/>
    </source>
</evidence>
<comment type="cofactor">
    <cofactor evidence="2">
        <name>Fe cation</name>
        <dbReference type="ChEBI" id="CHEBI:24875"/>
    </cofactor>
    <text evidence="2">Binds 1 Fe cation per subunit.</text>
</comment>
<keyword evidence="6" id="KW-1185">Reference proteome</keyword>
<dbReference type="AlphaFoldDB" id="A0A202BAH2"/>
<evidence type="ECO:0000256" key="2">
    <source>
        <dbReference type="PIRSR" id="PIRSR006232-1"/>
    </source>
</evidence>
<dbReference type="Pfam" id="PF02678">
    <property type="entry name" value="Pirin"/>
    <property type="match status" value="1"/>
</dbReference>
<evidence type="ECO:0000313" key="5">
    <source>
        <dbReference type="EMBL" id="OVE48345.1"/>
    </source>
</evidence>
<dbReference type="EMBL" id="NHOO01000007">
    <property type="protein sequence ID" value="OVE48345.1"/>
    <property type="molecule type" value="Genomic_DNA"/>
</dbReference>
<evidence type="ECO:0000313" key="6">
    <source>
        <dbReference type="Proteomes" id="UP000196342"/>
    </source>
</evidence>
<dbReference type="Gene3D" id="2.60.120.10">
    <property type="entry name" value="Jelly Rolls"/>
    <property type="match status" value="1"/>
</dbReference>
<name>A0A202BAH2_CHRVL</name>
<dbReference type="CDD" id="cd02909">
    <property type="entry name" value="cupin_pirin_N"/>
    <property type="match status" value="1"/>
</dbReference>
<sequence length="284" mass="29912">MNAITLAQPRAVVHRTRGNAHGPITRLLSPGRLGRKLKPFVFLDWFDLDLSGGHQGFGLHPHSGIATFTWLIEGEAAYEDTTGARGVLPAGGVEWMRAGKGVWHASEPTPASRRMAGFQLWLALPAELELAPAESVYLAPERIPQAGPAKVLLGEYGGGTSPVPSPAGVSYLAVSLKDGERWTFEPPAGHEVAWTALNAGALRVAGEAAPLTAGELAAFAESGEPIEFIADGDAAFVLGSSPRHPHELATGYYSVHTSPAALAAGEAEIARIGERLRELGRLQA</sequence>
<feature type="binding site" evidence="2">
    <location>
        <position position="60"/>
    </location>
    <ligand>
        <name>Fe cation</name>
        <dbReference type="ChEBI" id="CHEBI:24875"/>
    </ligand>
</feature>
<evidence type="ECO:0000256" key="1">
    <source>
        <dbReference type="ARBA" id="ARBA00008416"/>
    </source>
</evidence>
<feature type="binding site" evidence="2">
    <location>
        <position position="62"/>
    </location>
    <ligand>
        <name>Fe cation</name>
        <dbReference type="ChEBI" id="CHEBI:24875"/>
    </ligand>
</feature>
<dbReference type="Proteomes" id="UP000196342">
    <property type="component" value="Unassembled WGS sequence"/>
</dbReference>
<dbReference type="PANTHER" id="PTHR13903">
    <property type="entry name" value="PIRIN-RELATED"/>
    <property type="match status" value="1"/>
</dbReference>
<dbReference type="InterPro" id="IPR012093">
    <property type="entry name" value="Pirin"/>
</dbReference>
<accession>A0A202BAH2</accession>
<dbReference type="InterPro" id="IPR014710">
    <property type="entry name" value="RmlC-like_jellyroll"/>
</dbReference>
<feature type="binding site" evidence="2">
    <location>
        <position position="104"/>
    </location>
    <ligand>
        <name>Fe cation</name>
        <dbReference type="ChEBI" id="CHEBI:24875"/>
    </ligand>
</feature>
<comment type="caution">
    <text evidence="5">The sequence shown here is derived from an EMBL/GenBank/DDBJ whole genome shotgun (WGS) entry which is preliminary data.</text>
</comment>
<dbReference type="PIRSF" id="PIRSF006232">
    <property type="entry name" value="Pirin"/>
    <property type="match status" value="1"/>
</dbReference>
<keyword evidence="2" id="KW-0479">Metal-binding</keyword>
<keyword evidence="2" id="KW-0408">Iron</keyword>
<proteinExistence type="inferred from homology"/>
<dbReference type="PANTHER" id="PTHR13903:SF8">
    <property type="entry name" value="PIRIN"/>
    <property type="match status" value="1"/>
</dbReference>
<dbReference type="InterPro" id="IPR003829">
    <property type="entry name" value="Pirin_N_dom"/>
</dbReference>
<protein>
    <submittedName>
        <fullName evidence="5">Pirin family protein</fullName>
    </submittedName>
</protein>